<dbReference type="EMBL" id="JAUIZM010000007">
    <property type="protein sequence ID" value="KAK1377132.1"/>
    <property type="molecule type" value="Genomic_DNA"/>
</dbReference>
<proteinExistence type="predicted"/>
<name>A0AAD8MLF9_9APIA</name>
<accession>A0AAD8MLF9</accession>
<evidence type="ECO:0000313" key="1">
    <source>
        <dbReference type="EMBL" id="KAK1377132.1"/>
    </source>
</evidence>
<reference evidence="1" key="2">
    <citation type="submission" date="2023-05" db="EMBL/GenBank/DDBJ databases">
        <authorList>
            <person name="Schelkunov M.I."/>
        </authorList>
    </citation>
    <scope>NUCLEOTIDE SEQUENCE</scope>
    <source>
        <strain evidence="1">Hsosn_3</strain>
        <tissue evidence="1">Leaf</tissue>
    </source>
</reference>
<organism evidence="1 2">
    <name type="scientific">Heracleum sosnowskyi</name>
    <dbReference type="NCBI Taxonomy" id="360622"/>
    <lineage>
        <taxon>Eukaryota</taxon>
        <taxon>Viridiplantae</taxon>
        <taxon>Streptophyta</taxon>
        <taxon>Embryophyta</taxon>
        <taxon>Tracheophyta</taxon>
        <taxon>Spermatophyta</taxon>
        <taxon>Magnoliopsida</taxon>
        <taxon>eudicotyledons</taxon>
        <taxon>Gunneridae</taxon>
        <taxon>Pentapetalae</taxon>
        <taxon>asterids</taxon>
        <taxon>campanulids</taxon>
        <taxon>Apiales</taxon>
        <taxon>Apiaceae</taxon>
        <taxon>Apioideae</taxon>
        <taxon>apioid superclade</taxon>
        <taxon>Tordylieae</taxon>
        <taxon>Tordyliinae</taxon>
        <taxon>Heracleum</taxon>
    </lineage>
</organism>
<dbReference type="Proteomes" id="UP001237642">
    <property type="component" value="Unassembled WGS sequence"/>
</dbReference>
<comment type="caution">
    <text evidence="1">The sequence shown here is derived from an EMBL/GenBank/DDBJ whole genome shotgun (WGS) entry which is preliminary data.</text>
</comment>
<evidence type="ECO:0000313" key="2">
    <source>
        <dbReference type="Proteomes" id="UP001237642"/>
    </source>
</evidence>
<sequence length="107" mass="12203">MATGIKETTLYTPLRGEEAIDDIKISEDENVTPFRNAGVLGRMTFWWLDPILKKGKVKVSEDGDLPKLQPADCAETCYSLFMEQLQAYFLSNVWNHCQKDNETSKLD</sequence>
<gene>
    <name evidence="1" type="ORF">POM88_033325</name>
</gene>
<dbReference type="AlphaFoldDB" id="A0AAD8MLF9"/>
<protein>
    <submittedName>
        <fullName evidence="1">Uncharacterized protein</fullName>
    </submittedName>
</protein>
<reference evidence="1" key="1">
    <citation type="submission" date="2023-02" db="EMBL/GenBank/DDBJ databases">
        <title>Genome of toxic invasive species Heracleum sosnowskyi carries increased number of genes despite the absence of recent whole-genome duplications.</title>
        <authorList>
            <person name="Schelkunov M."/>
            <person name="Shtratnikova V."/>
            <person name="Makarenko M."/>
            <person name="Klepikova A."/>
            <person name="Omelchenko D."/>
            <person name="Novikova G."/>
            <person name="Obukhova E."/>
            <person name="Bogdanov V."/>
            <person name="Penin A."/>
            <person name="Logacheva M."/>
        </authorList>
    </citation>
    <scope>NUCLEOTIDE SEQUENCE</scope>
    <source>
        <strain evidence="1">Hsosn_3</strain>
        <tissue evidence="1">Leaf</tissue>
    </source>
</reference>
<keyword evidence="2" id="KW-1185">Reference proteome</keyword>